<evidence type="ECO:0000313" key="5">
    <source>
        <dbReference type="EMBL" id="MDR7664392.1"/>
    </source>
</evidence>
<evidence type="ECO:0000259" key="4">
    <source>
        <dbReference type="Pfam" id="PF00881"/>
    </source>
</evidence>
<keyword evidence="2" id="KW-0288">FMN</keyword>
<keyword evidence="3" id="KW-0560">Oxidoreductase</keyword>
<dbReference type="PANTHER" id="PTHR23026">
    <property type="entry name" value="NADPH NITROREDUCTASE"/>
    <property type="match status" value="1"/>
</dbReference>
<evidence type="ECO:0000256" key="1">
    <source>
        <dbReference type="ARBA" id="ARBA00022630"/>
    </source>
</evidence>
<evidence type="ECO:0000313" key="6">
    <source>
        <dbReference type="Proteomes" id="UP001246244"/>
    </source>
</evidence>
<sequence length="221" mass="24436">MSKEAPNQKNVIFDEIVVERRSHRRFWQEFPSKDDIRGIIDAGLHAPFAAAAVGSTKDYFRRFFVLKMGSKSMTTAASLIFEEISTMASKLELAMENDTQLRENAIGFSNRLAMIKKIGKVPGIGTAPYFIIVAEKKGFPAVEQQSLAHCLENMWLKATALSLGFQLVSATAQMADNPEFCTMLGINPGEWALNGCAVGYPAEELSPSILPSVDEVTRWLE</sequence>
<dbReference type="PANTHER" id="PTHR23026:SF90">
    <property type="entry name" value="IODOTYROSINE DEIODINASE 1"/>
    <property type="match status" value="1"/>
</dbReference>
<comment type="caution">
    <text evidence="5">The sequence shown here is derived from an EMBL/GenBank/DDBJ whole genome shotgun (WGS) entry which is preliminary data.</text>
</comment>
<gene>
    <name evidence="5" type="ORF">RG963_01050</name>
</gene>
<keyword evidence="1" id="KW-0285">Flavoprotein</keyword>
<evidence type="ECO:0000256" key="3">
    <source>
        <dbReference type="ARBA" id="ARBA00023002"/>
    </source>
</evidence>
<dbReference type="InterPro" id="IPR000415">
    <property type="entry name" value="Nitroreductase-like"/>
</dbReference>
<dbReference type="EMBL" id="JAVKPK010000002">
    <property type="protein sequence ID" value="MDR7664392.1"/>
    <property type="molecule type" value="Genomic_DNA"/>
</dbReference>
<evidence type="ECO:0000256" key="2">
    <source>
        <dbReference type="ARBA" id="ARBA00022643"/>
    </source>
</evidence>
<proteinExistence type="predicted"/>
<accession>A0ABU2CXV0</accession>
<dbReference type="Pfam" id="PF00881">
    <property type="entry name" value="Nitroreductase"/>
    <property type="match status" value="1"/>
</dbReference>
<organism evidence="5 6">
    <name type="scientific">Methanosarcina baikalica</name>
    <dbReference type="NCBI Taxonomy" id="3073890"/>
    <lineage>
        <taxon>Archaea</taxon>
        <taxon>Methanobacteriati</taxon>
        <taxon>Methanobacteriota</taxon>
        <taxon>Stenosarchaea group</taxon>
        <taxon>Methanomicrobia</taxon>
        <taxon>Methanosarcinales</taxon>
        <taxon>Methanosarcinaceae</taxon>
        <taxon>Methanosarcina</taxon>
    </lineage>
</organism>
<dbReference type="Gene3D" id="3.40.109.10">
    <property type="entry name" value="NADH Oxidase"/>
    <property type="match status" value="1"/>
</dbReference>
<dbReference type="InterPro" id="IPR029479">
    <property type="entry name" value="Nitroreductase"/>
</dbReference>
<dbReference type="SUPFAM" id="SSF55469">
    <property type="entry name" value="FMN-dependent nitroreductase-like"/>
    <property type="match status" value="1"/>
</dbReference>
<dbReference type="RefSeq" id="WP_310574417.1">
    <property type="nucleotide sequence ID" value="NZ_JAVKPK010000002.1"/>
</dbReference>
<name>A0ABU2CXV0_9EURY</name>
<feature type="domain" description="Nitroreductase" evidence="4">
    <location>
        <begin position="18"/>
        <end position="200"/>
    </location>
</feature>
<dbReference type="Proteomes" id="UP001246244">
    <property type="component" value="Unassembled WGS sequence"/>
</dbReference>
<dbReference type="InterPro" id="IPR050627">
    <property type="entry name" value="Nitroreductase/BluB"/>
</dbReference>
<protein>
    <submittedName>
        <fullName evidence="5">Nitroreductase family protein</fullName>
    </submittedName>
</protein>
<keyword evidence="6" id="KW-1185">Reference proteome</keyword>
<reference evidence="6" key="1">
    <citation type="submission" date="2023-07" db="EMBL/GenBank/DDBJ databases">
        <title>Whole-genome sequencing of a new Methanosarcina sp. Z-7115.</title>
        <authorList>
            <person name="Zhilina T.N."/>
            <person name="Merkel A.Y."/>
        </authorList>
    </citation>
    <scope>NUCLEOTIDE SEQUENCE [LARGE SCALE GENOMIC DNA]</scope>
    <source>
        <strain evidence="6">Z-7115</strain>
    </source>
</reference>